<protein>
    <recommendedName>
        <fullName evidence="3">aldehyde dehydrogenase (NAD(+))</fullName>
        <ecNumber evidence="3">1.2.1.3</ecNumber>
    </recommendedName>
</protein>
<dbReference type="InterPro" id="IPR015590">
    <property type="entry name" value="Aldehyde_DH_dom"/>
</dbReference>
<dbReference type="Gene3D" id="3.40.605.10">
    <property type="entry name" value="Aldehyde Dehydrogenase, Chain A, domain 1"/>
    <property type="match status" value="2"/>
</dbReference>
<dbReference type="Gene3D" id="3.40.309.10">
    <property type="entry name" value="Aldehyde Dehydrogenase, Chain A, domain 2"/>
    <property type="match status" value="1"/>
</dbReference>
<dbReference type="Proteomes" id="UP000002489">
    <property type="component" value="Unassembled WGS sequence"/>
</dbReference>
<dbReference type="EnsemblFungi" id="FOXG_15201T0">
    <property type="protein sequence ID" value="FOXG_15201P0"/>
    <property type="gene ID" value="FOXG_15201"/>
</dbReference>
<evidence type="ECO:0000256" key="3">
    <source>
        <dbReference type="ARBA" id="ARBA00024226"/>
    </source>
</evidence>
<evidence type="ECO:0000256" key="1">
    <source>
        <dbReference type="ARBA" id="ARBA00009986"/>
    </source>
</evidence>
<evidence type="ECO:0000256" key="2">
    <source>
        <dbReference type="ARBA" id="ARBA00023002"/>
    </source>
</evidence>
<dbReference type="GO" id="GO:0003700">
    <property type="term" value="F:DNA-binding transcription factor activity"/>
    <property type="evidence" value="ECO:0007669"/>
    <property type="project" value="InterPro"/>
</dbReference>
<dbReference type="AlphaFoldDB" id="A0A0D2YFW3"/>
<reference evidence="8" key="2">
    <citation type="submission" date="2025-08" db="UniProtKB">
        <authorList>
            <consortium name="EnsemblFungi"/>
        </authorList>
    </citation>
    <scope>IDENTIFICATION</scope>
    <source>
        <strain evidence="8">4287 / CBS 123668 / FGSC 9935 / NRRL 34936</strain>
    </source>
</reference>
<dbReference type="PANTHER" id="PTHR11699">
    <property type="entry name" value="ALDEHYDE DEHYDROGENASE-RELATED"/>
    <property type="match status" value="1"/>
</dbReference>
<dbReference type="EC" id="1.2.1.3" evidence="3"/>
<reference evidence="9" key="1">
    <citation type="journal article" date="2012" name="Mol. Plant Microbe Interact.">
        <title>A highly conserved effector in Fusarium oxysporum is required for full virulence on Arabidopsis.</title>
        <authorList>
            <person name="Thatcher L.F."/>
            <person name="Gardiner D.M."/>
            <person name="Kazan K."/>
            <person name="Manners J."/>
        </authorList>
    </citation>
    <scope>NUCLEOTIDE SEQUENCE [LARGE SCALE GENOMIC DNA]</scope>
    <source>
        <strain evidence="9">Fo5176</strain>
    </source>
</reference>
<dbReference type="SUPFAM" id="SSF53720">
    <property type="entry name" value="ALDH-like"/>
    <property type="match status" value="1"/>
</dbReference>
<evidence type="ECO:0000256" key="6">
    <source>
        <dbReference type="SAM" id="MobiDB-lite"/>
    </source>
</evidence>
<accession>A0A0D2YFW3</accession>
<dbReference type="GO" id="GO:0004029">
    <property type="term" value="F:aldehyde dehydrogenase (NAD+) activity"/>
    <property type="evidence" value="ECO:0007669"/>
    <property type="project" value="UniProtKB-EC"/>
</dbReference>
<dbReference type="CDD" id="cd14688">
    <property type="entry name" value="bZIP_YAP"/>
    <property type="match status" value="1"/>
</dbReference>
<feature type="domain" description="Aldehyde dehydrogenase" evidence="7">
    <location>
        <begin position="115"/>
        <end position="398"/>
    </location>
</feature>
<evidence type="ECO:0000259" key="7">
    <source>
        <dbReference type="Pfam" id="PF00171"/>
    </source>
</evidence>
<comment type="similarity">
    <text evidence="1 5">Belongs to the aldehyde dehydrogenase family.</text>
</comment>
<dbReference type="Pfam" id="PF00171">
    <property type="entry name" value="Aldedh"/>
    <property type="match status" value="2"/>
</dbReference>
<evidence type="ECO:0000256" key="4">
    <source>
        <dbReference type="ARBA" id="ARBA00049194"/>
    </source>
</evidence>
<proteinExistence type="inferred from homology"/>
<gene>
    <name evidence="8" type="primary">28956279</name>
</gene>
<dbReference type="InterPro" id="IPR016161">
    <property type="entry name" value="Ald_DH/histidinol_DH"/>
</dbReference>
<dbReference type="InterPro" id="IPR029510">
    <property type="entry name" value="Ald_DH_CS_GLU"/>
</dbReference>
<keyword evidence="2 5" id="KW-0560">Oxidoreductase</keyword>
<dbReference type="InterPro" id="IPR016162">
    <property type="entry name" value="Ald_DH_N"/>
</dbReference>
<dbReference type="FunFam" id="3.40.309.10:FF:000012">
    <property type="entry name" value="Betaine aldehyde dehydrogenase"/>
    <property type="match status" value="1"/>
</dbReference>
<comment type="catalytic activity">
    <reaction evidence="4">
        <text>an aldehyde + NAD(+) + H2O = a carboxylate + NADH + 2 H(+)</text>
        <dbReference type="Rhea" id="RHEA:16185"/>
        <dbReference type="ChEBI" id="CHEBI:15377"/>
        <dbReference type="ChEBI" id="CHEBI:15378"/>
        <dbReference type="ChEBI" id="CHEBI:17478"/>
        <dbReference type="ChEBI" id="CHEBI:29067"/>
        <dbReference type="ChEBI" id="CHEBI:57540"/>
        <dbReference type="ChEBI" id="CHEBI:57945"/>
        <dbReference type="EC" id="1.2.1.3"/>
    </reaction>
</comment>
<dbReference type="VEuPathDB" id="FungiDB:FOXG_15201"/>
<dbReference type="SUPFAM" id="SSF57959">
    <property type="entry name" value="Leucine zipper domain"/>
    <property type="match status" value="1"/>
</dbReference>
<evidence type="ECO:0000256" key="5">
    <source>
        <dbReference type="RuleBase" id="RU003345"/>
    </source>
</evidence>
<dbReference type="InterPro" id="IPR046347">
    <property type="entry name" value="bZIP_sf"/>
</dbReference>
<feature type="region of interest" description="Disordered" evidence="6">
    <location>
        <begin position="451"/>
        <end position="476"/>
    </location>
</feature>
<dbReference type="STRING" id="426428.A0A0D2YFW3"/>
<name>A0A0D2YFW3_FUSOF</name>
<feature type="domain" description="Aldehyde dehydrogenase" evidence="7">
    <location>
        <begin position="16"/>
        <end position="113"/>
    </location>
</feature>
<dbReference type="InterPro" id="IPR016163">
    <property type="entry name" value="Ald_DH_C"/>
</dbReference>
<evidence type="ECO:0000313" key="8">
    <source>
        <dbReference type="EnsemblFungi" id="FOXG_15201P0"/>
    </source>
</evidence>
<sequence length="583" mass="64031">MQLEPHLTQLFINNKPPSVTVYNPATGELISDRIPVAGNEDVDEAVACANEAFKPNSPWRQMTHTERREILLKFADLLEANEERLAYLTRLTLGAPYLPFGKSEIGTAIGCFRSPALATGNVFILKPSEKTPFMAAELGKLVLEAGFPPGVFQVLTGDGSTGAALASHMRVAKVSFTGSIPTGKIVQVLAAQSNLKRVTLELGGKSPAVVFDDANLENAVKWAVNALVTNSGQICFAATRVFVQSKIYDKFVAAYVERLKAKKEVLGDPEAPGTEIGPVVDKAQYDRIMGIISSAKENNDGKGYFIEPTVFAETDKTSFIYKEEIFGPVAVINKFDTEEEILELANDSKYGLMAGVFTQDISRALRLSSLIDSGVVGINCISTISFSCPFGGTKESGLVLIPAIRITTQQYKASRPRLRLDLTGDSSWKFTPHPVPHGDLRAPTSTIMSELQPDTAARPSSSRKRSRAVSDLTKEQIQHKRNVDRKAQRAFRQRNKDCINNLEQQFSQLQGTCAALRESCSQKDMQINNMRQENKSLQECLRHVSELITAALDQIESNHDQGQEQGQLQAQASKHIPVHLQRV</sequence>
<dbReference type="PROSITE" id="PS00687">
    <property type="entry name" value="ALDEHYDE_DEHYDR_GLU"/>
    <property type="match status" value="1"/>
</dbReference>
<dbReference type="Gene3D" id="1.20.5.170">
    <property type="match status" value="1"/>
</dbReference>
<organism evidence="8 9">
    <name type="scientific">Fusarium oxysporum (strain Fo5176)</name>
    <name type="common">Fusarium vascular wilt</name>
    <dbReference type="NCBI Taxonomy" id="660025"/>
    <lineage>
        <taxon>Eukaryota</taxon>
        <taxon>Fungi</taxon>
        <taxon>Dikarya</taxon>
        <taxon>Ascomycota</taxon>
        <taxon>Pezizomycotina</taxon>
        <taxon>Sordariomycetes</taxon>
        <taxon>Hypocreomycetidae</taxon>
        <taxon>Hypocreales</taxon>
        <taxon>Nectriaceae</taxon>
        <taxon>Fusarium</taxon>
        <taxon>Fusarium oxysporum species complex</taxon>
    </lineage>
</organism>
<evidence type="ECO:0000313" key="9">
    <source>
        <dbReference type="Proteomes" id="UP000002489"/>
    </source>
</evidence>